<dbReference type="Proteomes" id="UP000707071">
    <property type="component" value="Unassembled WGS sequence"/>
</dbReference>
<protein>
    <submittedName>
        <fullName evidence="2">Uncharacterized protein</fullName>
    </submittedName>
</protein>
<keyword evidence="3" id="KW-1185">Reference proteome</keyword>
<comment type="caution">
    <text evidence="2">The sequence shown here is derived from an EMBL/GenBank/DDBJ whole genome shotgun (WGS) entry which is preliminary data.</text>
</comment>
<accession>A0A9P7TZ48</accession>
<organism evidence="2 3">
    <name type="scientific">Claviceps aff. purpurea</name>
    <dbReference type="NCBI Taxonomy" id="1967640"/>
    <lineage>
        <taxon>Eukaryota</taxon>
        <taxon>Fungi</taxon>
        <taxon>Dikarya</taxon>
        <taxon>Ascomycota</taxon>
        <taxon>Pezizomycotina</taxon>
        <taxon>Sordariomycetes</taxon>
        <taxon>Hypocreomycetidae</taxon>
        <taxon>Hypocreales</taxon>
        <taxon>Clavicipitaceae</taxon>
        <taxon>Claviceps</taxon>
    </lineage>
</organism>
<evidence type="ECO:0000313" key="3">
    <source>
        <dbReference type="Proteomes" id="UP000707071"/>
    </source>
</evidence>
<evidence type="ECO:0000256" key="1">
    <source>
        <dbReference type="SAM" id="MobiDB-lite"/>
    </source>
</evidence>
<feature type="region of interest" description="Disordered" evidence="1">
    <location>
        <begin position="1"/>
        <end position="58"/>
    </location>
</feature>
<evidence type="ECO:0000313" key="2">
    <source>
        <dbReference type="EMBL" id="KAG6296356.1"/>
    </source>
</evidence>
<dbReference type="EMBL" id="SRRH01000172">
    <property type="protein sequence ID" value="KAG6296356.1"/>
    <property type="molecule type" value="Genomic_DNA"/>
</dbReference>
<proteinExistence type="predicted"/>
<feature type="compositionally biased region" description="Polar residues" evidence="1">
    <location>
        <begin position="88"/>
        <end position="108"/>
    </location>
</feature>
<feature type="region of interest" description="Disordered" evidence="1">
    <location>
        <begin position="79"/>
        <end position="108"/>
    </location>
</feature>
<reference evidence="2 3" key="1">
    <citation type="journal article" date="2020" name="bioRxiv">
        <title>Whole genome comparisons of ergot fungi reveals the divergence and evolution of species within the genus Claviceps are the result of varying mechanisms driving genome evolution and host range expansion.</title>
        <authorList>
            <person name="Wyka S.A."/>
            <person name="Mondo S.J."/>
            <person name="Liu M."/>
            <person name="Dettman J."/>
            <person name="Nalam V."/>
            <person name="Broders K.D."/>
        </authorList>
    </citation>
    <scope>NUCLEOTIDE SEQUENCE [LARGE SCALE GENOMIC DNA]</scope>
    <source>
        <strain evidence="2 3">Clav52</strain>
    </source>
</reference>
<name>A0A9P7TZ48_9HYPO</name>
<sequence length="108" mass="11425">MDEKRTRGLDKAGEADEAGDEATRDEQCGQSSSTWRMKHADGADGADGEGGLWDKDPVAARGEDPILALTLVEELWRPSNADWGLRPSQASRVSACPTNSAASSAVPL</sequence>
<feature type="compositionally biased region" description="Basic and acidic residues" evidence="1">
    <location>
        <begin position="1"/>
        <end position="14"/>
    </location>
</feature>
<dbReference type="AlphaFoldDB" id="A0A9P7TZ48"/>
<gene>
    <name evidence="2" type="ORF">E4U09_001801</name>
</gene>